<dbReference type="Gene3D" id="3.40.190.10">
    <property type="entry name" value="Periplasmic binding protein-like II"/>
    <property type="match status" value="2"/>
</dbReference>
<protein>
    <submittedName>
        <fullName evidence="4">Glycine/betaine ABC transporter substrate-binding protein</fullName>
    </submittedName>
</protein>
<dbReference type="InterPro" id="IPR007210">
    <property type="entry name" value="ABC_Gly_betaine_transp_sub-bd"/>
</dbReference>
<reference evidence="5" key="1">
    <citation type="submission" date="2023-11" db="EMBL/GenBank/DDBJ databases">
        <authorList>
            <person name="Helweg L.P."/>
            <person name="Kiel A."/>
            <person name="Hitz F."/>
            <person name="Ruckert-Reed C."/>
            <person name="Busche T."/>
            <person name="Kaltschmidt B."/>
            <person name="Kaltschmidt C."/>
        </authorList>
    </citation>
    <scope>NUCLEOTIDE SEQUENCE [LARGE SCALE GENOMIC DNA]</scope>
    <source>
        <strain evidence="5">4.1</strain>
    </source>
</reference>
<organism evidence="4 5">
    <name type="scientific">Sanguibacter biliveldensis</name>
    <dbReference type="NCBI Taxonomy" id="3030830"/>
    <lineage>
        <taxon>Bacteria</taxon>
        <taxon>Bacillati</taxon>
        <taxon>Actinomycetota</taxon>
        <taxon>Actinomycetes</taxon>
        <taxon>Micrococcales</taxon>
        <taxon>Sanguibacteraceae</taxon>
        <taxon>Sanguibacter</taxon>
    </lineage>
</organism>
<dbReference type="Pfam" id="PF04069">
    <property type="entry name" value="OpuAC"/>
    <property type="match status" value="2"/>
</dbReference>
<dbReference type="Proteomes" id="UP001304340">
    <property type="component" value="Chromosome"/>
</dbReference>
<feature type="domain" description="ABC-type glycine betaine transport system substrate-binding" evidence="3">
    <location>
        <begin position="59"/>
        <end position="127"/>
    </location>
</feature>
<evidence type="ECO:0000313" key="4">
    <source>
        <dbReference type="EMBL" id="WPF82342.1"/>
    </source>
</evidence>
<feature type="compositionally biased region" description="Low complexity" evidence="1">
    <location>
        <begin position="29"/>
        <end position="45"/>
    </location>
</feature>
<gene>
    <name evidence="4" type="ORF">SANBI_003694</name>
</gene>
<dbReference type="GO" id="GO:0022857">
    <property type="term" value="F:transmembrane transporter activity"/>
    <property type="evidence" value="ECO:0007669"/>
    <property type="project" value="InterPro"/>
</dbReference>
<dbReference type="KEGG" id="sbil:SANBI_003694"/>
<dbReference type="GO" id="GO:0043190">
    <property type="term" value="C:ATP-binding cassette (ABC) transporter complex"/>
    <property type="evidence" value="ECO:0007669"/>
    <property type="project" value="InterPro"/>
</dbReference>
<feature type="region of interest" description="Disordered" evidence="1">
    <location>
        <begin position="29"/>
        <end position="48"/>
    </location>
</feature>
<feature type="chain" id="PRO_5042033272" evidence="2">
    <location>
        <begin position="26"/>
        <end position="340"/>
    </location>
</feature>
<evidence type="ECO:0000313" key="5">
    <source>
        <dbReference type="Proteomes" id="UP001304340"/>
    </source>
</evidence>
<evidence type="ECO:0000256" key="1">
    <source>
        <dbReference type="SAM" id="MobiDB-lite"/>
    </source>
</evidence>
<dbReference type="AlphaFoldDB" id="A0AAF0Z773"/>
<dbReference type="Gene3D" id="3.40.190.120">
    <property type="entry name" value="Osmoprotection protein (prox), domain 2"/>
    <property type="match status" value="2"/>
</dbReference>
<evidence type="ECO:0000256" key="2">
    <source>
        <dbReference type="SAM" id="SignalP"/>
    </source>
</evidence>
<feature type="signal peptide" evidence="2">
    <location>
        <begin position="1"/>
        <end position="25"/>
    </location>
</feature>
<feature type="domain" description="ABC-type glycine betaine transport system substrate-binding" evidence="3">
    <location>
        <begin position="142"/>
        <end position="337"/>
    </location>
</feature>
<dbReference type="PROSITE" id="PS51257">
    <property type="entry name" value="PROKAR_LIPOPROTEIN"/>
    <property type="match status" value="1"/>
</dbReference>
<dbReference type="EMBL" id="CP138359">
    <property type="protein sequence ID" value="WPF82342.1"/>
    <property type="molecule type" value="Genomic_DNA"/>
</dbReference>
<sequence>MRARRTTMTTTAAALGLVLVLAACGDPGSSSGSGTSSASTPTAASNLEVCDPVPGDTFVGLEDDKTLQNPDNIIPAVNAAAAGENADIVATLDTVSAVLDTPALVDLNKAVDVDRQTSQQAAADFIAANDLGSPESVGDGAEVIVGAPNFSEGQTLANLYVEVLKAAGYDAKTQDVGNRELYLTDLESGAITVIPEYVSTLTEFLNAKVNGENPEPVATTDLDATVEGLTTLGEEVGLVFGTPADAQDQNAFAVTAAFAEEYGITTLTDLATTCGDVVLGGPPECPERAFCQLGLEETYGLEVGEFVSLDAGGNLTKDALRQGNITVGLILSSDPSLATS</sequence>
<evidence type="ECO:0000259" key="3">
    <source>
        <dbReference type="Pfam" id="PF04069"/>
    </source>
</evidence>
<dbReference type="SUPFAM" id="SSF53850">
    <property type="entry name" value="Periplasmic binding protein-like II"/>
    <property type="match status" value="2"/>
</dbReference>
<keyword evidence="2" id="KW-0732">Signal</keyword>
<name>A0AAF0Z773_9MICO</name>
<accession>A0AAF0Z773</accession>
<dbReference type="RefSeq" id="WP_056134464.1">
    <property type="nucleotide sequence ID" value="NZ_CP138359.1"/>
</dbReference>
<proteinExistence type="predicted"/>
<keyword evidence="5" id="KW-1185">Reference proteome</keyword>